<keyword evidence="2" id="KW-1185">Reference proteome</keyword>
<proteinExistence type="predicted"/>
<dbReference type="Proteomes" id="UP001500063">
    <property type="component" value="Unassembled WGS sequence"/>
</dbReference>
<dbReference type="EMBL" id="BAAABW010000028">
    <property type="protein sequence ID" value="GAA0372268.1"/>
    <property type="molecule type" value="Genomic_DNA"/>
</dbReference>
<evidence type="ECO:0000313" key="2">
    <source>
        <dbReference type="Proteomes" id="UP001500063"/>
    </source>
</evidence>
<name>A0ABP3HJJ7_9ACTN</name>
<accession>A0ABP3HJJ7</accession>
<evidence type="ECO:0000313" key="1">
    <source>
        <dbReference type="EMBL" id="GAA0372268.1"/>
    </source>
</evidence>
<sequence>MASLLHAMPGLIFIALCYACLCAVSPLGNCRKCKGWGFRMRQTRNGRLKRGRDCRRCDGYGKRVRIGRRLYNATVRLHREGTR</sequence>
<organism evidence="1 2">
    <name type="scientific">Streptomyces blastmyceticus</name>
    <dbReference type="NCBI Taxonomy" id="68180"/>
    <lineage>
        <taxon>Bacteria</taxon>
        <taxon>Bacillati</taxon>
        <taxon>Actinomycetota</taxon>
        <taxon>Actinomycetes</taxon>
        <taxon>Kitasatosporales</taxon>
        <taxon>Streptomycetaceae</taxon>
        <taxon>Streptomyces</taxon>
    </lineage>
</organism>
<reference evidence="2" key="1">
    <citation type="journal article" date="2019" name="Int. J. Syst. Evol. Microbiol.">
        <title>The Global Catalogue of Microorganisms (GCM) 10K type strain sequencing project: providing services to taxonomists for standard genome sequencing and annotation.</title>
        <authorList>
            <consortium name="The Broad Institute Genomics Platform"/>
            <consortium name="The Broad Institute Genome Sequencing Center for Infectious Disease"/>
            <person name="Wu L."/>
            <person name="Ma J."/>
        </authorList>
    </citation>
    <scope>NUCLEOTIDE SEQUENCE [LARGE SCALE GENOMIC DNA]</scope>
    <source>
        <strain evidence="2">JCM 4565</strain>
    </source>
</reference>
<comment type="caution">
    <text evidence="1">The sequence shown here is derived from an EMBL/GenBank/DDBJ whole genome shotgun (WGS) entry which is preliminary data.</text>
</comment>
<protein>
    <submittedName>
        <fullName evidence="1">Uncharacterized protein</fullName>
    </submittedName>
</protein>
<gene>
    <name evidence="1" type="ORF">GCM10010319_58070</name>
</gene>